<evidence type="ECO:0000313" key="3">
    <source>
        <dbReference type="Proteomes" id="UP000274822"/>
    </source>
</evidence>
<organism evidence="2 3">
    <name type="scientific">Jimgerdemannia flammicorona</name>
    <dbReference type="NCBI Taxonomy" id="994334"/>
    <lineage>
        <taxon>Eukaryota</taxon>
        <taxon>Fungi</taxon>
        <taxon>Fungi incertae sedis</taxon>
        <taxon>Mucoromycota</taxon>
        <taxon>Mucoromycotina</taxon>
        <taxon>Endogonomycetes</taxon>
        <taxon>Endogonales</taxon>
        <taxon>Endogonaceae</taxon>
        <taxon>Jimgerdemannia</taxon>
    </lineage>
</organism>
<evidence type="ECO:0000313" key="2">
    <source>
        <dbReference type="EMBL" id="RUS32591.1"/>
    </source>
</evidence>
<dbReference type="EMBL" id="RBNJ01001949">
    <property type="protein sequence ID" value="RUS32591.1"/>
    <property type="molecule type" value="Genomic_DNA"/>
</dbReference>
<gene>
    <name evidence="2" type="ORF">BC938DRAFT_474999</name>
</gene>
<dbReference type="Proteomes" id="UP000274822">
    <property type="component" value="Unassembled WGS sequence"/>
</dbReference>
<proteinExistence type="predicted"/>
<reference evidence="2 3" key="1">
    <citation type="journal article" date="2018" name="New Phytol.">
        <title>Phylogenomics of Endogonaceae and evolution of mycorrhizas within Mucoromycota.</title>
        <authorList>
            <person name="Chang Y."/>
            <person name="Desiro A."/>
            <person name="Na H."/>
            <person name="Sandor L."/>
            <person name="Lipzen A."/>
            <person name="Clum A."/>
            <person name="Barry K."/>
            <person name="Grigoriev I.V."/>
            <person name="Martin F.M."/>
            <person name="Stajich J.E."/>
            <person name="Smith M.E."/>
            <person name="Bonito G."/>
            <person name="Spatafora J.W."/>
        </authorList>
    </citation>
    <scope>NUCLEOTIDE SEQUENCE [LARGE SCALE GENOMIC DNA]</scope>
    <source>
        <strain evidence="2 3">AD002</strain>
    </source>
</reference>
<sequence length="67" mass="7328">MHEYEEGRKQCENNIAVTITSENDGITNTSPVDRKYSPVELGVSANAASWNGPTIEPRTIQPKEPVG</sequence>
<accession>A0A433QS59</accession>
<dbReference type="AlphaFoldDB" id="A0A433QS59"/>
<keyword evidence="3" id="KW-1185">Reference proteome</keyword>
<protein>
    <submittedName>
        <fullName evidence="2">Uncharacterized protein</fullName>
    </submittedName>
</protein>
<evidence type="ECO:0000256" key="1">
    <source>
        <dbReference type="SAM" id="MobiDB-lite"/>
    </source>
</evidence>
<comment type="caution">
    <text evidence="2">The sequence shown here is derived from an EMBL/GenBank/DDBJ whole genome shotgun (WGS) entry which is preliminary data.</text>
</comment>
<name>A0A433QS59_9FUNG</name>
<feature type="region of interest" description="Disordered" evidence="1">
    <location>
        <begin position="48"/>
        <end position="67"/>
    </location>
</feature>